<reference evidence="3" key="1">
    <citation type="submission" date="2016-07" db="EMBL/GenBank/DDBJ databases">
        <title>Frankia sp. NRRL B-16219 Genome sequencing.</title>
        <authorList>
            <person name="Ghodhbane-Gtari F."/>
            <person name="Swanson E."/>
            <person name="Gueddou A."/>
            <person name="Louati M."/>
            <person name="Nouioui I."/>
            <person name="Hezbri K."/>
            <person name="Abebe-Akele F."/>
            <person name="Simpson S."/>
            <person name="Morris K."/>
            <person name="Thomas K."/>
            <person name="Gtari M."/>
            <person name="Tisa L.S."/>
        </authorList>
    </citation>
    <scope>NUCLEOTIDE SEQUENCE [LARGE SCALE GENOMIC DNA]</scope>
    <source>
        <strain evidence="3">NRRL B-16219</strain>
    </source>
</reference>
<keyword evidence="1" id="KW-1133">Transmembrane helix</keyword>
<dbReference type="GO" id="GO:0005886">
    <property type="term" value="C:plasma membrane"/>
    <property type="evidence" value="ECO:0007669"/>
    <property type="project" value="UniProtKB-SubCell"/>
</dbReference>
<dbReference type="Proteomes" id="UP000179769">
    <property type="component" value="Unassembled WGS sequence"/>
</dbReference>
<feature type="transmembrane region" description="Helical" evidence="1">
    <location>
        <begin position="186"/>
        <end position="204"/>
    </location>
</feature>
<organism evidence="2 3">
    <name type="scientific">Parafrankia soli</name>
    <dbReference type="NCBI Taxonomy" id="2599596"/>
    <lineage>
        <taxon>Bacteria</taxon>
        <taxon>Bacillati</taxon>
        <taxon>Actinomycetota</taxon>
        <taxon>Actinomycetes</taxon>
        <taxon>Frankiales</taxon>
        <taxon>Frankiaceae</taxon>
        <taxon>Parafrankia</taxon>
    </lineage>
</organism>
<keyword evidence="1" id="KW-0812">Transmembrane</keyword>
<protein>
    <recommendedName>
        <fullName evidence="4">ABC transporter permease</fullName>
    </recommendedName>
</protein>
<dbReference type="Pfam" id="PF12679">
    <property type="entry name" value="ABC2_membrane_2"/>
    <property type="match status" value="1"/>
</dbReference>
<evidence type="ECO:0000256" key="1">
    <source>
        <dbReference type="SAM" id="Phobius"/>
    </source>
</evidence>
<name>A0A1S1QT35_9ACTN</name>
<accession>A0A1S1QT35</accession>
<keyword evidence="3" id="KW-1185">Reference proteome</keyword>
<feature type="transmembrane region" description="Helical" evidence="1">
    <location>
        <begin position="145"/>
        <end position="166"/>
    </location>
</feature>
<evidence type="ECO:0000313" key="2">
    <source>
        <dbReference type="EMBL" id="OHV35554.1"/>
    </source>
</evidence>
<feature type="transmembrane region" description="Helical" evidence="1">
    <location>
        <begin position="37"/>
        <end position="58"/>
    </location>
</feature>
<dbReference type="RefSeq" id="WP_071062157.1">
    <property type="nucleotide sequence ID" value="NZ_MAXA01000125.1"/>
</dbReference>
<proteinExistence type="predicted"/>
<evidence type="ECO:0000313" key="3">
    <source>
        <dbReference type="Proteomes" id="UP000179769"/>
    </source>
</evidence>
<keyword evidence="1" id="KW-0472">Membrane</keyword>
<sequence>MTVLPLSVPRGALSPAGGDARLVVGGRVARAAARSGALWGCVFGLFVVVQTVAFTAQYDTQAARDQMAATYGTEGGLTAVLGQPDALNTVAGWATWRFVGILGLLGSVWGVLLATRLLRAEEAAGQLDALLVRPVSRARWLAGRLAVSCLLLGCAGVAAGGGAWVGTAGQSDGIGAGDLVTAGVNIVPPGLFLLGLGTLVFGGWPRATRPVVYAYLTWAFLIEFSGGAVRLHHWLLDTSVFFHVSPAPAGPPDWSSAAVLSGLGIAGAVLGGFLFRRRDLRAA</sequence>
<dbReference type="AlphaFoldDB" id="A0A1S1QT35"/>
<feature type="transmembrane region" description="Helical" evidence="1">
    <location>
        <begin position="94"/>
        <end position="114"/>
    </location>
</feature>
<evidence type="ECO:0008006" key="4">
    <source>
        <dbReference type="Google" id="ProtNLM"/>
    </source>
</evidence>
<feature type="transmembrane region" description="Helical" evidence="1">
    <location>
        <begin position="211"/>
        <end position="234"/>
    </location>
</feature>
<dbReference type="GO" id="GO:0140359">
    <property type="term" value="F:ABC-type transporter activity"/>
    <property type="evidence" value="ECO:0007669"/>
    <property type="project" value="InterPro"/>
</dbReference>
<comment type="caution">
    <text evidence="2">The sequence shown here is derived from an EMBL/GenBank/DDBJ whole genome shotgun (WGS) entry which is preliminary data.</text>
</comment>
<dbReference type="EMBL" id="MAXA01000125">
    <property type="protein sequence ID" value="OHV35554.1"/>
    <property type="molecule type" value="Genomic_DNA"/>
</dbReference>
<dbReference type="OrthoDB" id="2014935at2"/>
<gene>
    <name evidence="2" type="ORF">BBK14_15135</name>
</gene>
<feature type="transmembrane region" description="Helical" evidence="1">
    <location>
        <begin position="254"/>
        <end position="275"/>
    </location>
</feature>